<accession>A0A1J7IHS2</accession>
<dbReference type="EMBL" id="KV875100">
    <property type="protein sequence ID" value="OIW26819.1"/>
    <property type="molecule type" value="Genomic_DNA"/>
</dbReference>
<evidence type="ECO:0000256" key="1">
    <source>
        <dbReference type="SAM" id="MobiDB-lite"/>
    </source>
</evidence>
<sequence>MMRHQPYGQKSMPLPATQDGRAQASTAALKPHLLSVSPQPHTWVAGCIASLGYACSGRASLLKL</sequence>
<gene>
    <name evidence="2" type="ORF">CONLIGDRAFT_635071</name>
</gene>
<keyword evidence="3" id="KW-1185">Reference proteome</keyword>
<feature type="region of interest" description="Disordered" evidence="1">
    <location>
        <begin position="1"/>
        <end position="25"/>
    </location>
</feature>
<reference evidence="2 3" key="1">
    <citation type="submission" date="2016-10" db="EMBL/GenBank/DDBJ databases">
        <title>Draft genome sequence of Coniochaeta ligniaria NRRL30616, a lignocellulolytic fungus for bioabatement of inhibitors in plant biomass hydrolysates.</title>
        <authorList>
            <consortium name="DOE Joint Genome Institute"/>
            <person name="Jimenez D.J."/>
            <person name="Hector R.E."/>
            <person name="Riley R."/>
            <person name="Sun H."/>
            <person name="Grigoriev I.V."/>
            <person name="Van Elsas J.D."/>
            <person name="Nichols N.N."/>
        </authorList>
    </citation>
    <scope>NUCLEOTIDE SEQUENCE [LARGE SCALE GENOMIC DNA]</scope>
    <source>
        <strain evidence="2 3">NRRL 30616</strain>
    </source>
</reference>
<name>A0A1J7IHS2_9PEZI</name>
<dbReference type="AlphaFoldDB" id="A0A1J7IHS2"/>
<organism evidence="2 3">
    <name type="scientific">Coniochaeta ligniaria NRRL 30616</name>
    <dbReference type="NCBI Taxonomy" id="1408157"/>
    <lineage>
        <taxon>Eukaryota</taxon>
        <taxon>Fungi</taxon>
        <taxon>Dikarya</taxon>
        <taxon>Ascomycota</taxon>
        <taxon>Pezizomycotina</taxon>
        <taxon>Sordariomycetes</taxon>
        <taxon>Sordariomycetidae</taxon>
        <taxon>Coniochaetales</taxon>
        <taxon>Coniochaetaceae</taxon>
        <taxon>Coniochaeta</taxon>
    </lineage>
</organism>
<dbReference type="Proteomes" id="UP000182658">
    <property type="component" value="Unassembled WGS sequence"/>
</dbReference>
<evidence type="ECO:0000313" key="3">
    <source>
        <dbReference type="Proteomes" id="UP000182658"/>
    </source>
</evidence>
<evidence type="ECO:0000313" key="2">
    <source>
        <dbReference type="EMBL" id="OIW26819.1"/>
    </source>
</evidence>
<proteinExistence type="predicted"/>
<dbReference type="InParanoid" id="A0A1J7IHS2"/>
<protein>
    <submittedName>
        <fullName evidence="2">Uncharacterized protein</fullName>
    </submittedName>
</protein>